<keyword evidence="2" id="KW-1133">Transmembrane helix</keyword>
<gene>
    <name evidence="3" type="ORF">M9458_016014</name>
</gene>
<dbReference type="AlphaFoldDB" id="A0ABD0QT02"/>
<evidence type="ECO:0000256" key="1">
    <source>
        <dbReference type="SAM" id="MobiDB-lite"/>
    </source>
</evidence>
<keyword evidence="2" id="KW-0472">Membrane</keyword>
<proteinExistence type="predicted"/>
<sequence length="54" mass="5925">MSFVLSLSPTRSMQNSSPPTSSYSVTRVSRGRILILKPVCLTAVLLLIITTMRT</sequence>
<feature type="region of interest" description="Disordered" evidence="1">
    <location>
        <begin position="1"/>
        <end position="24"/>
    </location>
</feature>
<evidence type="ECO:0000313" key="3">
    <source>
        <dbReference type="EMBL" id="KAL0188915.1"/>
    </source>
</evidence>
<accession>A0ABD0QT02</accession>
<keyword evidence="2" id="KW-0812">Transmembrane</keyword>
<dbReference type="Proteomes" id="UP001529510">
    <property type="component" value="Unassembled WGS sequence"/>
</dbReference>
<reference evidence="3 4" key="1">
    <citation type="submission" date="2024-05" db="EMBL/GenBank/DDBJ databases">
        <title>Genome sequencing and assembly of Indian major carp, Cirrhinus mrigala (Hamilton, 1822).</title>
        <authorList>
            <person name="Mohindra V."/>
            <person name="Chowdhury L.M."/>
            <person name="Lal K."/>
            <person name="Jena J.K."/>
        </authorList>
    </citation>
    <scope>NUCLEOTIDE SEQUENCE [LARGE SCALE GENOMIC DNA]</scope>
    <source>
        <strain evidence="3">CM1030</strain>
        <tissue evidence="3">Blood</tissue>
    </source>
</reference>
<evidence type="ECO:0000256" key="2">
    <source>
        <dbReference type="SAM" id="Phobius"/>
    </source>
</evidence>
<organism evidence="3 4">
    <name type="scientific">Cirrhinus mrigala</name>
    <name type="common">Mrigala</name>
    <dbReference type="NCBI Taxonomy" id="683832"/>
    <lineage>
        <taxon>Eukaryota</taxon>
        <taxon>Metazoa</taxon>
        <taxon>Chordata</taxon>
        <taxon>Craniata</taxon>
        <taxon>Vertebrata</taxon>
        <taxon>Euteleostomi</taxon>
        <taxon>Actinopterygii</taxon>
        <taxon>Neopterygii</taxon>
        <taxon>Teleostei</taxon>
        <taxon>Ostariophysi</taxon>
        <taxon>Cypriniformes</taxon>
        <taxon>Cyprinidae</taxon>
        <taxon>Labeoninae</taxon>
        <taxon>Labeonini</taxon>
        <taxon>Cirrhinus</taxon>
    </lineage>
</organism>
<evidence type="ECO:0000313" key="4">
    <source>
        <dbReference type="Proteomes" id="UP001529510"/>
    </source>
</evidence>
<feature type="transmembrane region" description="Helical" evidence="2">
    <location>
        <begin position="33"/>
        <end position="52"/>
    </location>
</feature>
<protein>
    <submittedName>
        <fullName evidence="3">Uncharacterized protein</fullName>
    </submittedName>
</protein>
<dbReference type="EMBL" id="JAMKFB020000007">
    <property type="protein sequence ID" value="KAL0188915.1"/>
    <property type="molecule type" value="Genomic_DNA"/>
</dbReference>
<feature type="non-terminal residue" evidence="3">
    <location>
        <position position="54"/>
    </location>
</feature>
<comment type="caution">
    <text evidence="3">The sequence shown here is derived from an EMBL/GenBank/DDBJ whole genome shotgun (WGS) entry which is preliminary data.</text>
</comment>
<name>A0ABD0QT02_CIRMR</name>
<keyword evidence="4" id="KW-1185">Reference proteome</keyword>